<dbReference type="PANTHER" id="PTHR13924">
    <property type="entry name" value="TRANSFORMING ACIDIC COILED-COIL CONTAINING PROTEIN 1/2"/>
    <property type="match status" value="1"/>
</dbReference>
<evidence type="ECO:0000256" key="8">
    <source>
        <dbReference type="SAM" id="MobiDB-lite"/>
    </source>
</evidence>
<feature type="domain" description="Transforming acidic coiled-coil-containing protein C-terminal" evidence="9">
    <location>
        <begin position="561"/>
        <end position="757"/>
    </location>
</feature>
<dbReference type="Pfam" id="PF05010">
    <property type="entry name" value="TACC_C"/>
    <property type="match status" value="1"/>
</dbReference>
<dbReference type="Gene3D" id="1.20.5.1700">
    <property type="match status" value="1"/>
</dbReference>
<dbReference type="GO" id="GO:0005856">
    <property type="term" value="C:cytoskeleton"/>
    <property type="evidence" value="ECO:0007669"/>
    <property type="project" value="UniProtKB-SubCell"/>
</dbReference>
<evidence type="ECO:0000256" key="5">
    <source>
        <dbReference type="ARBA" id="ARBA00023054"/>
    </source>
</evidence>
<keyword evidence="3" id="KW-0963">Cytoplasm</keyword>
<reference evidence="10" key="2">
    <citation type="submission" date="2025-09" db="UniProtKB">
        <authorList>
            <consortium name="Ensembl"/>
        </authorList>
    </citation>
    <scope>IDENTIFICATION</scope>
</reference>
<accession>A0A8C5RRN5</accession>
<dbReference type="InterPro" id="IPR057663">
    <property type="entry name" value="TACC3_Aurora-A_bind"/>
</dbReference>
<dbReference type="GO" id="GO:0007052">
    <property type="term" value="P:mitotic spindle organization"/>
    <property type="evidence" value="ECO:0007669"/>
    <property type="project" value="InterPro"/>
</dbReference>
<evidence type="ECO:0000259" key="9">
    <source>
        <dbReference type="Pfam" id="PF05010"/>
    </source>
</evidence>
<evidence type="ECO:0000256" key="3">
    <source>
        <dbReference type="ARBA" id="ARBA00022490"/>
    </source>
</evidence>
<evidence type="ECO:0000256" key="2">
    <source>
        <dbReference type="ARBA" id="ARBA00009423"/>
    </source>
</evidence>
<comment type="subcellular location">
    <subcellularLocation>
        <location evidence="1">Cytoplasm</location>
        <location evidence="1">Cytoskeleton</location>
    </subcellularLocation>
</comment>
<feature type="region of interest" description="Disordered" evidence="8">
    <location>
        <begin position="354"/>
        <end position="391"/>
    </location>
</feature>
<dbReference type="FunFam" id="1.20.5.1700:FF:000001">
    <property type="entry name" value="Transforming acidic coiled-coil-containing protein 1 isoform 2"/>
    <property type="match status" value="1"/>
</dbReference>
<dbReference type="PANTHER" id="PTHR13924:SF4">
    <property type="entry name" value="TRANSFORMING ACIDIC COILED-COIL-CONTAINING PROTEIN 3"/>
    <property type="match status" value="1"/>
</dbReference>
<evidence type="ECO:0000256" key="1">
    <source>
        <dbReference type="ARBA" id="ARBA00004245"/>
    </source>
</evidence>
<feature type="region of interest" description="Disordered" evidence="8">
    <location>
        <begin position="302"/>
        <end position="324"/>
    </location>
</feature>
<feature type="coiled-coil region" evidence="7">
    <location>
        <begin position="544"/>
        <end position="643"/>
    </location>
</feature>
<protein>
    <recommendedName>
        <fullName evidence="9">Transforming acidic coiled-coil-containing protein C-terminal domain-containing protein</fullName>
    </recommendedName>
</protein>
<proteinExistence type="inferred from homology"/>
<evidence type="ECO:0000313" key="10">
    <source>
        <dbReference type="Ensembl" id="ENSLLTP00000006365.1"/>
    </source>
</evidence>
<evidence type="ECO:0000256" key="4">
    <source>
        <dbReference type="ARBA" id="ARBA00022553"/>
    </source>
</evidence>
<feature type="coiled-coil region" evidence="7">
    <location>
        <begin position="668"/>
        <end position="745"/>
    </location>
</feature>
<evidence type="ECO:0000313" key="11">
    <source>
        <dbReference type="Proteomes" id="UP000694406"/>
    </source>
</evidence>
<dbReference type="AlphaFoldDB" id="A0A8C5RRN5"/>
<comment type="similarity">
    <text evidence="2">Belongs to the TACC family.</text>
</comment>
<reference evidence="10" key="1">
    <citation type="submission" date="2025-08" db="UniProtKB">
        <authorList>
            <consortium name="Ensembl"/>
        </authorList>
    </citation>
    <scope>IDENTIFICATION</scope>
</reference>
<organism evidence="10 11">
    <name type="scientific">Laticauda laticaudata</name>
    <name type="common">Blue-ringed sea krait</name>
    <name type="synonym">Blue-lipped sea krait</name>
    <dbReference type="NCBI Taxonomy" id="8630"/>
    <lineage>
        <taxon>Eukaryota</taxon>
        <taxon>Metazoa</taxon>
        <taxon>Chordata</taxon>
        <taxon>Craniata</taxon>
        <taxon>Vertebrata</taxon>
        <taxon>Euteleostomi</taxon>
        <taxon>Lepidosauria</taxon>
        <taxon>Squamata</taxon>
        <taxon>Bifurcata</taxon>
        <taxon>Unidentata</taxon>
        <taxon>Episquamata</taxon>
        <taxon>Toxicofera</taxon>
        <taxon>Serpentes</taxon>
        <taxon>Colubroidea</taxon>
        <taxon>Elapidae</taxon>
        <taxon>Laticaudinae</taxon>
        <taxon>Laticauda</taxon>
    </lineage>
</organism>
<dbReference type="GO" id="GO:0021987">
    <property type="term" value="P:cerebral cortex development"/>
    <property type="evidence" value="ECO:0007669"/>
    <property type="project" value="TreeGrafter"/>
</dbReference>
<sequence length="763" mass="84604">MSLQALNGENAGEDIAVGNCAMLLTSAETAGRTSILRLSQKENVPPKGIVKPMKVTFQTPQRDPQTRRILSPDRKKKVEISLVAEMTDNLLLPTCTAMSRPTMTTKVTPGKEKVPTEEDSVLIPDLSFLSVLHNVEPFQSSGNLLNFPNGQKLSLLEDFTGDEDPDGFSLSCGSLFLPQSVSENPPSEEEGCTTRNLFSSLDSLLQEEQILSGDRDLNLVSSRTCKSEPLAMLSFQNPPLQPIQKLGSFENLNTGEIKDFEKEASPETKEGWAPQLPDCMSFDSDLETVGCVPNIPAMQECPASGLEKSDGPKDEAGTPQTQELNAPDTFETMELMPSSLKVFKDWILANSKTEAENDTGLEPSEETKGKPKSISPEALDQGNVALNGQLPAGDLVPRALCRRTEPESENSQLFTESEEFRSPMEVLGAQLDYLEQFGMASLKESVLRKQSLYLKFDPLLRGSPRKKGPDPDPGALLVAPLLQNGTTTKPASTEVIAPEQEEKLVDLDFPIFPDLAKAPAGIPAGHEELLFSCARPLDAAACGLKSSEKDLEEALQQVKLERDAAVQNLTAKLQEKEAEALEWKKKYEKMHAEKKEMQKIVAEFENMTLQVMADCQSQKELAKQELQKALDGKQQAVSDLNALEKSFSEFFNRFTKQKKAIEGFQKNEETLKKCVEDYLERIKKEEQRYQTLKAHAEEKLDQANEEIAQVRNRAKLEVAALDASLRKEQMRVQSLESSLEQKVKENEELTIFCDELISGMEKK</sequence>
<keyword evidence="5 7" id="KW-0175">Coiled coil</keyword>
<evidence type="ECO:0000256" key="6">
    <source>
        <dbReference type="ARBA" id="ARBA00023212"/>
    </source>
</evidence>
<dbReference type="Proteomes" id="UP000694406">
    <property type="component" value="Unplaced"/>
</dbReference>
<dbReference type="InterPro" id="IPR007707">
    <property type="entry name" value="TACC_C"/>
</dbReference>
<dbReference type="GeneTree" id="ENSGT00940000158858"/>
<dbReference type="GO" id="GO:0005737">
    <property type="term" value="C:cytoplasm"/>
    <property type="evidence" value="ECO:0007669"/>
    <property type="project" value="TreeGrafter"/>
</dbReference>
<keyword evidence="11" id="KW-1185">Reference proteome</keyword>
<name>A0A8C5RRN5_LATLA</name>
<dbReference type="GO" id="GO:0007097">
    <property type="term" value="P:nuclear migration"/>
    <property type="evidence" value="ECO:0007669"/>
    <property type="project" value="TreeGrafter"/>
</dbReference>
<feature type="compositionally biased region" description="Basic and acidic residues" evidence="8">
    <location>
        <begin position="307"/>
        <end position="316"/>
    </location>
</feature>
<keyword evidence="4" id="KW-0597">Phosphoprotein</keyword>
<dbReference type="InterPro" id="IPR039915">
    <property type="entry name" value="TACC"/>
</dbReference>
<evidence type="ECO:0000256" key="7">
    <source>
        <dbReference type="SAM" id="Coils"/>
    </source>
</evidence>
<dbReference type="Pfam" id="PF25777">
    <property type="entry name" value="Aurora-A_bind_TACC3"/>
    <property type="match status" value="1"/>
</dbReference>
<dbReference type="Ensembl" id="ENSLLTT00000006615.1">
    <property type="protein sequence ID" value="ENSLLTP00000006365.1"/>
    <property type="gene ID" value="ENSLLTG00000004881.1"/>
</dbReference>
<keyword evidence="6" id="KW-0206">Cytoskeleton</keyword>